<geneLocation type="plasmid" evidence="6">
    <name>pjcm18538 dna</name>
</geneLocation>
<reference evidence="5 6" key="1">
    <citation type="journal article" date="2019" name="Emerg. Microbes Infect.">
        <title>Comprehensive subspecies identification of 175 nontuberculous mycobacteria species based on 7547 genomic profiles.</title>
        <authorList>
            <person name="Matsumoto Y."/>
            <person name="Kinjo T."/>
            <person name="Motooka D."/>
            <person name="Nabeya D."/>
            <person name="Jung N."/>
            <person name="Uechi K."/>
            <person name="Horii T."/>
            <person name="Iida T."/>
            <person name="Fujita J."/>
            <person name="Nakamura S."/>
        </authorList>
    </citation>
    <scope>NUCLEOTIDE SEQUENCE [LARGE SCALE GENOMIC DNA]</scope>
    <source>
        <strain evidence="5 6">JCM 18538</strain>
    </source>
</reference>
<dbReference type="EMBL" id="AP022593">
    <property type="protein sequence ID" value="BBY51317.1"/>
    <property type="molecule type" value="Genomic_DNA"/>
</dbReference>
<sequence length="754" mass="81578">MTGRPLRVMYVVPDLGLGGAERHVTTLMPNLDRARFEPAVVCIGVEGELFADLGDVRAVALQRSKRQAFGALRDLIREMRAFRPDVVLLRGYNAELLGRVAARVAGVPHCVVWVHNHSDTEPRGAVRRIADRVLDRGTTAYFGVAEAQHEYLTDDLGHPADKIRVIHNGVEPAAYRCDDDRRAVADLGIGDGDPVVGIVAALRPEKDHANFMRAARSVVDHLPEAKFLIVGDGPMRPEIESLRDELGLGDNVVMAGARHDVPDLLRAMNVVVLSSFSIECFPMALLEAMAAGRPAVCTDVGGVREMIDEGVTGYLVAPHDPGALARRLLDVLTDDALARRMGRAARARVEASFSLRASVAKTEAVLDELTAVRPPRPVRLAVVMDLTHVGGAEVLLLELFRRFDPRAVVPRLICLREAGPLADDFRAAGFDVEVLHRTGRFDVRTLPRLVRSLRADATDVVLVNHHHRAALALGRLAARLTRTANVVAAHDMDLASVGGRVLPRWTVDTLAFADALILLSESQRDYLHRREGVGRSRLATTREVVIGNGIAMPGVPAAADRARARLLIGAVDDDFVVGIVARLSPQKAHEVLFAAVAKAACEVPRIRLVVVGGGDREAELRALADELGIHERTRFLGVRRDVADLLPGLDVACLSSVHEGVPITLIEAMAAALPVVATDCGAVRDLVVDGETGFVVPVGDADQLAERLVRLACDDAARVRLGAHGRQRAERHHDIGCTAAGYEDLLQRLIRGTR</sequence>
<protein>
    <recommendedName>
        <fullName evidence="7">Glycosyltransferase</fullName>
    </recommendedName>
</protein>
<dbReference type="SUPFAM" id="SSF53756">
    <property type="entry name" value="UDP-Glycosyltransferase/glycogen phosphorylase"/>
    <property type="match status" value="2"/>
</dbReference>
<evidence type="ECO:0000313" key="6">
    <source>
        <dbReference type="Proteomes" id="UP000467428"/>
    </source>
</evidence>
<dbReference type="Pfam" id="PF13439">
    <property type="entry name" value="Glyco_transf_4"/>
    <property type="match status" value="2"/>
</dbReference>
<evidence type="ECO:0000313" key="5">
    <source>
        <dbReference type="EMBL" id="BBY51317.1"/>
    </source>
</evidence>
<evidence type="ECO:0000256" key="1">
    <source>
        <dbReference type="ARBA" id="ARBA00022676"/>
    </source>
</evidence>
<proteinExistence type="predicted"/>
<dbReference type="RefSeq" id="WP_235887270.1">
    <property type="nucleotide sequence ID" value="NZ_AP022593.1"/>
</dbReference>
<dbReference type="Gene3D" id="3.40.50.2000">
    <property type="entry name" value="Glycogen Phosphorylase B"/>
    <property type="match status" value="4"/>
</dbReference>
<keyword evidence="1" id="KW-0328">Glycosyltransferase</keyword>
<dbReference type="Proteomes" id="UP000467428">
    <property type="component" value="Chromosome"/>
</dbReference>
<dbReference type="PANTHER" id="PTHR12526:SF630">
    <property type="entry name" value="GLYCOSYLTRANSFERASE"/>
    <property type="match status" value="1"/>
</dbReference>
<evidence type="ECO:0000259" key="3">
    <source>
        <dbReference type="Pfam" id="PF00534"/>
    </source>
</evidence>
<evidence type="ECO:0000256" key="2">
    <source>
        <dbReference type="ARBA" id="ARBA00022679"/>
    </source>
</evidence>
<dbReference type="Pfam" id="PF00534">
    <property type="entry name" value="Glycos_transf_1"/>
    <property type="match status" value="2"/>
</dbReference>
<gene>
    <name evidence="5" type="ORF">MARA_47850</name>
</gene>
<evidence type="ECO:0008006" key="7">
    <source>
        <dbReference type="Google" id="ProtNLM"/>
    </source>
</evidence>
<dbReference type="InterPro" id="IPR028098">
    <property type="entry name" value="Glyco_trans_4-like_N"/>
</dbReference>
<dbReference type="AlphaFoldDB" id="A0A7I7S3F6"/>
<feature type="domain" description="Glycosyl transferase family 1" evidence="3">
    <location>
        <begin position="184"/>
        <end position="347"/>
    </location>
</feature>
<dbReference type="InterPro" id="IPR001296">
    <property type="entry name" value="Glyco_trans_1"/>
</dbReference>
<feature type="domain" description="Glycosyltransferase subfamily 4-like N-terminal" evidence="4">
    <location>
        <begin position="389"/>
        <end position="539"/>
    </location>
</feature>
<dbReference type="KEGG" id="marz:MARA_47850"/>
<name>A0A7I7S3F6_9MYCO</name>
<dbReference type="GO" id="GO:0016757">
    <property type="term" value="F:glycosyltransferase activity"/>
    <property type="evidence" value="ECO:0007669"/>
    <property type="project" value="UniProtKB-KW"/>
</dbReference>
<feature type="domain" description="Glycosyltransferase subfamily 4-like N-terminal" evidence="4">
    <location>
        <begin position="18"/>
        <end position="172"/>
    </location>
</feature>
<feature type="domain" description="Glycosyl transferase family 1" evidence="3">
    <location>
        <begin position="571"/>
        <end position="728"/>
    </location>
</feature>
<keyword evidence="6" id="KW-1185">Reference proteome</keyword>
<accession>A0A7I7S3F6</accession>
<dbReference type="PANTHER" id="PTHR12526">
    <property type="entry name" value="GLYCOSYLTRANSFERASE"/>
    <property type="match status" value="1"/>
</dbReference>
<evidence type="ECO:0000259" key="4">
    <source>
        <dbReference type="Pfam" id="PF13439"/>
    </source>
</evidence>
<keyword evidence="2" id="KW-0808">Transferase</keyword>
<organism evidence="5 6">
    <name type="scientific">Mycolicibacterium arabiense</name>
    <dbReference type="NCBI Taxonomy" id="1286181"/>
    <lineage>
        <taxon>Bacteria</taxon>
        <taxon>Bacillati</taxon>
        <taxon>Actinomycetota</taxon>
        <taxon>Actinomycetes</taxon>
        <taxon>Mycobacteriales</taxon>
        <taxon>Mycobacteriaceae</taxon>
        <taxon>Mycolicibacterium</taxon>
    </lineage>
</organism>